<organism evidence="9 10">
    <name type="scientific">Fraxinus pennsylvanica</name>
    <dbReference type="NCBI Taxonomy" id="56036"/>
    <lineage>
        <taxon>Eukaryota</taxon>
        <taxon>Viridiplantae</taxon>
        <taxon>Streptophyta</taxon>
        <taxon>Embryophyta</taxon>
        <taxon>Tracheophyta</taxon>
        <taxon>Spermatophyta</taxon>
        <taxon>Magnoliopsida</taxon>
        <taxon>eudicotyledons</taxon>
        <taxon>Gunneridae</taxon>
        <taxon>Pentapetalae</taxon>
        <taxon>asterids</taxon>
        <taxon>lamiids</taxon>
        <taxon>Lamiales</taxon>
        <taxon>Oleaceae</taxon>
        <taxon>Oleeae</taxon>
        <taxon>Fraxinus</taxon>
    </lineage>
</organism>
<dbReference type="InterPro" id="IPR009072">
    <property type="entry name" value="Histone-fold"/>
</dbReference>
<evidence type="ECO:0000259" key="7">
    <source>
        <dbReference type="Pfam" id="PF07524"/>
    </source>
</evidence>
<evidence type="ECO:0000256" key="2">
    <source>
        <dbReference type="ARBA" id="ARBA00008767"/>
    </source>
</evidence>
<dbReference type="PANTHER" id="PTHR46338">
    <property type="entry name" value="TRANSCRIPTION INITIATION FACTOR TFIID SUBUNIT 8"/>
    <property type="match status" value="1"/>
</dbReference>
<dbReference type="GO" id="GO:0046982">
    <property type="term" value="F:protein heterodimerization activity"/>
    <property type="evidence" value="ECO:0007669"/>
    <property type="project" value="InterPro"/>
</dbReference>
<evidence type="ECO:0000313" key="9">
    <source>
        <dbReference type="EMBL" id="CAI9763317.1"/>
    </source>
</evidence>
<dbReference type="AlphaFoldDB" id="A0AAD2DQH0"/>
<dbReference type="Proteomes" id="UP000834106">
    <property type="component" value="Chromosome 6"/>
</dbReference>
<protein>
    <recommendedName>
        <fullName evidence="3">Transcription initiation factor TFIID subunit 8</fullName>
    </recommendedName>
</protein>
<sequence>MIDGKYGVEFLKEKEKENRQDKKKNKTSGNDDFAQAIARIAVAQVCESLGYQSFQQSALDTLSDVGGLEDLGSAQGFSGASDYNHCLSVSGVVRDIIRYVDEAEEFPFAYSIPTFPVLKERKLYASFAQIGKNPPNEYIPSWLPMFPDPETYADSNSRVKKEEELAAESKIEERHMKVDRSLLNLQQKLICNGLETGLADVNGYAAKAQHIVESNPFLAPPLQFEEKEMSLPVLPAKLIDEATRKFQNNAVLENHVSVLEPYAPATEDIGTHSCKSMEDRRKVPLNGRNMVKFKLGSSRKCLGTEMSPWNEGVEKGIGSCYLFQLVIVKELEFSAWSLQIFKDEFFQLSGVLEETGQLRLLPICHDILCKYSATERCEVWCRVLEIKRKNCQDKKKNRP</sequence>
<dbReference type="CDD" id="cd08049">
    <property type="entry name" value="TAF8"/>
    <property type="match status" value="1"/>
</dbReference>
<accession>A0AAD2DQH0</accession>
<dbReference type="Pfam" id="PF07524">
    <property type="entry name" value="Bromo_TP"/>
    <property type="match status" value="1"/>
</dbReference>
<reference evidence="9" key="1">
    <citation type="submission" date="2023-05" db="EMBL/GenBank/DDBJ databases">
        <authorList>
            <person name="Huff M."/>
        </authorList>
    </citation>
    <scope>NUCLEOTIDE SEQUENCE</scope>
</reference>
<dbReference type="Pfam" id="PF10406">
    <property type="entry name" value="TAF8_C"/>
    <property type="match status" value="1"/>
</dbReference>
<evidence type="ECO:0000256" key="3">
    <source>
        <dbReference type="ARBA" id="ARBA00017307"/>
    </source>
</evidence>
<dbReference type="EMBL" id="OU503041">
    <property type="protein sequence ID" value="CAI9763317.1"/>
    <property type="molecule type" value="Genomic_DNA"/>
</dbReference>
<keyword evidence="4" id="KW-0805">Transcription regulation</keyword>
<evidence type="ECO:0000313" key="10">
    <source>
        <dbReference type="Proteomes" id="UP000834106"/>
    </source>
</evidence>
<keyword evidence="6" id="KW-0539">Nucleus</keyword>
<feature type="domain" description="Transcription factor TFIID subunit 8 C-terminal" evidence="8">
    <location>
        <begin position="138"/>
        <end position="184"/>
    </location>
</feature>
<evidence type="ECO:0000256" key="1">
    <source>
        <dbReference type="ARBA" id="ARBA00004123"/>
    </source>
</evidence>
<dbReference type="GO" id="GO:0005669">
    <property type="term" value="C:transcription factor TFIID complex"/>
    <property type="evidence" value="ECO:0007669"/>
    <property type="project" value="InterPro"/>
</dbReference>
<evidence type="ECO:0000256" key="4">
    <source>
        <dbReference type="ARBA" id="ARBA00023015"/>
    </source>
</evidence>
<dbReference type="InterPro" id="IPR037818">
    <property type="entry name" value="TAF8"/>
</dbReference>
<keyword evidence="5" id="KW-0804">Transcription</keyword>
<keyword evidence="10" id="KW-1185">Reference proteome</keyword>
<dbReference type="InterPro" id="IPR019473">
    <property type="entry name" value="TFIID_su8_C"/>
</dbReference>
<comment type="subcellular location">
    <subcellularLocation>
        <location evidence="1">Nucleus</location>
    </subcellularLocation>
</comment>
<dbReference type="InterPro" id="IPR006565">
    <property type="entry name" value="BTP"/>
</dbReference>
<comment type="similarity">
    <text evidence="2">Belongs to the TAF8 family.</text>
</comment>
<evidence type="ECO:0000259" key="8">
    <source>
        <dbReference type="Pfam" id="PF10406"/>
    </source>
</evidence>
<name>A0AAD2DQH0_9LAMI</name>
<dbReference type="PANTHER" id="PTHR46338:SF19">
    <property type="entry name" value="TRANSCRIPTION INITIATION FACTOR TFIID SUBUNIT 8"/>
    <property type="match status" value="1"/>
</dbReference>
<dbReference type="Gene3D" id="1.10.20.10">
    <property type="entry name" value="Histone, subunit A"/>
    <property type="match status" value="1"/>
</dbReference>
<feature type="domain" description="Bromodomain associated" evidence="7">
    <location>
        <begin position="32"/>
        <end position="65"/>
    </location>
</feature>
<proteinExistence type="inferred from homology"/>
<evidence type="ECO:0000256" key="6">
    <source>
        <dbReference type="ARBA" id="ARBA00023242"/>
    </source>
</evidence>
<gene>
    <name evidence="9" type="ORF">FPE_LOCUS10747</name>
</gene>
<evidence type="ECO:0000256" key="5">
    <source>
        <dbReference type="ARBA" id="ARBA00023163"/>
    </source>
</evidence>